<protein>
    <submittedName>
        <fullName evidence="2">Uncharacterized protein</fullName>
    </submittedName>
</protein>
<dbReference type="Proteomes" id="UP000316270">
    <property type="component" value="Chromosome 14"/>
</dbReference>
<feature type="compositionally biased region" description="Polar residues" evidence="1">
    <location>
        <begin position="23"/>
        <end position="32"/>
    </location>
</feature>
<feature type="compositionally biased region" description="Basic and acidic residues" evidence="1">
    <location>
        <begin position="236"/>
        <end position="246"/>
    </location>
</feature>
<dbReference type="AlphaFoldDB" id="A0A517LKN3"/>
<feature type="compositionally biased region" description="Basic and acidic residues" evidence="1">
    <location>
        <begin position="326"/>
        <end position="353"/>
    </location>
</feature>
<keyword evidence="3" id="KW-1185">Reference proteome</keyword>
<dbReference type="OrthoDB" id="5388207at2759"/>
<feature type="compositionally biased region" description="Low complexity" evidence="1">
    <location>
        <begin position="51"/>
        <end position="77"/>
    </location>
</feature>
<dbReference type="EMBL" id="CP042198">
    <property type="protein sequence ID" value="QDS76191.1"/>
    <property type="molecule type" value="Genomic_DNA"/>
</dbReference>
<accession>A0A517LKN3</accession>
<dbReference type="STRING" id="50376.A0A517LKN3"/>
<feature type="compositionally biased region" description="Low complexity" evidence="1">
    <location>
        <begin position="313"/>
        <end position="325"/>
    </location>
</feature>
<name>A0A517LKN3_9PEZI</name>
<sequence>METVNNAVHAATKMIWGDPAAATDTTKQTTEPLSGETGAGTLSDPYDKGNTDPSITSDTTTTQNIGSTAPSSGTAASNFDPLPLTESTDKSSKMSSGNTDPLPLTAPADTSSKIPSDKTDATSTTVPSTVNNPISNAQPSTNDPATAAHSTTAEVGQKQQGADRPMEEPTAAQTEAIKEKSDIGQKMQSESDVKVTDENREQLAEEGKLPTLPNDRSGEPMKMHGGATKEIATENADPRTEGKADRSASVSHEGGGQHGKAEGTGEQWVKTTGLAAEGGNFDATKPGAGKEANRILEEQGIKKDERGVMSTEDGSSPDLGSGSDDTPGKKESKMAKLKEKLHIRSKKSESDHA</sequence>
<evidence type="ECO:0000313" key="3">
    <source>
        <dbReference type="Proteomes" id="UP000316270"/>
    </source>
</evidence>
<organism evidence="2 3">
    <name type="scientific">Venturia effusa</name>
    <dbReference type="NCBI Taxonomy" id="50376"/>
    <lineage>
        <taxon>Eukaryota</taxon>
        <taxon>Fungi</taxon>
        <taxon>Dikarya</taxon>
        <taxon>Ascomycota</taxon>
        <taxon>Pezizomycotina</taxon>
        <taxon>Dothideomycetes</taxon>
        <taxon>Pleosporomycetidae</taxon>
        <taxon>Venturiales</taxon>
        <taxon>Venturiaceae</taxon>
        <taxon>Venturia</taxon>
    </lineage>
</organism>
<feature type="region of interest" description="Disordered" evidence="1">
    <location>
        <begin position="1"/>
        <end position="353"/>
    </location>
</feature>
<feature type="compositionally biased region" description="Basic and acidic residues" evidence="1">
    <location>
        <begin position="291"/>
        <end position="307"/>
    </location>
</feature>
<evidence type="ECO:0000313" key="2">
    <source>
        <dbReference type="EMBL" id="QDS76191.1"/>
    </source>
</evidence>
<feature type="compositionally biased region" description="Polar residues" evidence="1">
    <location>
        <begin position="121"/>
        <end position="160"/>
    </location>
</feature>
<evidence type="ECO:0000256" key="1">
    <source>
        <dbReference type="SAM" id="MobiDB-lite"/>
    </source>
</evidence>
<gene>
    <name evidence="2" type="ORF">FKW77_008190</name>
</gene>
<proteinExistence type="predicted"/>
<reference evidence="2 3" key="1">
    <citation type="submission" date="2019-07" db="EMBL/GenBank/DDBJ databases">
        <title>Finished genome of Venturia effusa.</title>
        <authorList>
            <person name="Young C.A."/>
            <person name="Cox M.P."/>
            <person name="Ganley A.R.D."/>
            <person name="David W.J."/>
        </authorList>
    </citation>
    <scope>NUCLEOTIDE SEQUENCE [LARGE SCALE GENOMIC DNA]</scope>
    <source>
        <strain evidence="3">albino</strain>
    </source>
</reference>
<feature type="compositionally biased region" description="Basic and acidic residues" evidence="1">
    <location>
        <begin position="176"/>
        <end position="208"/>
    </location>
</feature>